<evidence type="ECO:0000259" key="1">
    <source>
        <dbReference type="PROSITE" id="PS50280"/>
    </source>
</evidence>
<sequence length="379" mass="42290">MGWGVFAGRSFQEGEIVDLASLILPMPKPSPQVENSVLDDYIYGYHRVHFTPEIRLEEMLGVLTGMSMIFNSHPTEPNLEYTAFGREPALDVPNASNAVGFRAKRFIRAGEELFSHYGNKENNDWFEIRRIPLRYPETSQTMPLSKDILEEYCSKVNSGIGRPTWEGRILPILPPKEVVGFHLDPSYLPPWDAGYQEARAKVDIVSGQRIEISTGLLMSQKLLQGSILEPIAVSYQDLAPTDRARLLDLRKRGQLQLQYQGPDTKWHRVDLLEGSNLEDIAIFPASGSIGMIRRVAEQQQNGITNCRMLISAKEGNDSAGVLLELVATKNIAAGEVLVLSLPSATESKTYQSLVNEIKVTGMPFAEKGEQHQIALNQEL</sequence>
<protein>
    <recommendedName>
        <fullName evidence="1">SET domain-containing protein</fullName>
    </recommendedName>
</protein>
<dbReference type="SUPFAM" id="SSF82199">
    <property type="entry name" value="SET domain"/>
    <property type="match status" value="1"/>
</dbReference>
<comment type="caution">
    <text evidence="2">The sequence shown here is derived from an EMBL/GenBank/DDBJ whole genome shotgun (WGS) entry which is preliminary data.</text>
</comment>
<dbReference type="AlphaFoldDB" id="A0AAD2GBA5"/>
<feature type="domain" description="SET" evidence="1">
    <location>
        <begin position="1"/>
        <end position="118"/>
    </location>
</feature>
<dbReference type="PROSITE" id="PS50280">
    <property type="entry name" value="SET"/>
    <property type="match status" value="1"/>
</dbReference>
<reference evidence="2" key="1">
    <citation type="submission" date="2023-08" db="EMBL/GenBank/DDBJ databases">
        <authorList>
            <person name="Audoor S."/>
            <person name="Bilcke G."/>
        </authorList>
    </citation>
    <scope>NUCLEOTIDE SEQUENCE</scope>
</reference>
<dbReference type="EMBL" id="CAKOGP040002391">
    <property type="protein sequence ID" value="CAJ1968613.1"/>
    <property type="molecule type" value="Genomic_DNA"/>
</dbReference>
<keyword evidence="3" id="KW-1185">Reference proteome</keyword>
<evidence type="ECO:0000313" key="3">
    <source>
        <dbReference type="Proteomes" id="UP001295423"/>
    </source>
</evidence>
<dbReference type="Proteomes" id="UP001295423">
    <property type="component" value="Unassembled WGS sequence"/>
</dbReference>
<dbReference type="InterPro" id="IPR046341">
    <property type="entry name" value="SET_dom_sf"/>
</dbReference>
<dbReference type="InterPro" id="IPR001214">
    <property type="entry name" value="SET_dom"/>
</dbReference>
<organism evidence="2 3">
    <name type="scientific">Cylindrotheca closterium</name>
    <dbReference type="NCBI Taxonomy" id="2856"/>
    <lineage>
        <taxon>Eukaryota</taxon>
        <taxon>Sar</taxon>
        <taxon>Stramenopiles</taxon>
        <taxon>Ochrophyta</taxon>
        <taxon>Bacillariophyta</taxon>
        <taxon>Bacillariophyceae</taxon>
        <taxon>Bacillariophycidae</taxon>
        <taxon>Bacillariales</taxon>
        <taxon>Bacillariaceae</taxon>
        <taxon>Cylindrotheca</taxon>
    </lineage>
</organism>
<accession>A0AAD2GBA5</accession>
<name>A0AAD2GBA5_9STRA</name>
<dbReference type="Gene3D" id="2.170.270.10">
    <property type="entry name" value="SET domain"/>
    <property type="match status" value="1"/>
</dbReference>
<proteinExistence type="predicted"/>
<dbReference type="Pfam" id="PF00856">
    <property type="entry name" value="SET"/>
    <property type="match status" value="1"/>
</dbReference>
<gene>
    <name evidence="2" type="ORF">CYCCA115_LOCUS23322</name>
</gene>
<evidence type="ECO:0000313" key="2">
    <source>
        <dbReference type="EMBL" id="CAJ1968613.1"/>
    </source>
</evidence>